<proteinExistence type="predicted"/>
<name>A0A7L9VTP9_LIMMU</name>
<dbReference type="InterPro" id="IPR045063">
    <property type="entry name" value="Dynamin_N"/>
</dbReference>
<dbReference type="GO" id="GO:0003924">
    <property type="term" value="F:GTPase activity"/>
    <property type="evidence" value="ECO:0007669"/>
    <property type="project" value="InterPro"/>
</dbReference>
<dbReference type="Proteomes" id="UP000593929">
    <property type="component" value="Chromosome"/>
</dbReference>
<evidence type="ECO:0000256" key="6">
    <source>
        <dbReference type="SAM" id="Coils"/>
    </source>
</evidence>
<dbReference type="PANTHER" id="PTHR10465">
    <property type="entry name" value="TRANSMEMBRANE GTPASE FZO1"/>
    <property type="match status" value="1"/>
</dbReference>
<feature type="coiled-coil region" evidence="6">
    <location>
        <begin position="505"/>
        <end position="539"/>
    </location>
</feature>
<sequence length="560" mass="62160">MNKLELTREMNTVEDVLKDNGMDDNQTLLGNFEHEKKMIADFHARVLVVGAFSSGKSALLNTFMGGKKVLTENISMETAIATELFYSPEEYAVRVKLDGSEERCSIEEAKQKNPSDCLKYQFYLPNESLKNLGDIILVDMPGYGSGVKEHNKAITQYINSAAGYVYVTSSDAGTFDAESQLFLDEIQNYSSSIKFVLTKCDKHTPSNIEEIASSVKNNIEYVLGKQVDLLETSSRSEDAPEKLARLFSSFDPDELMIGQLGDRCKRDMEFAKDSLITQKGALQFNSYQIDQEIAKNEERKLQLAKDMEKDKERQLDYVVNKGTEDVLNEVDGRLRSNLYELVDAAEQGDASFNNTVSSILRPVLNESLSDVLNSSYNSTMKNIVSKFNTDNSLSGEQLVNAASGFSAGLKTLENKKSGNVAGGSYRIIASILSLATSVINPILEVLIILGPDLVNMISGLFGPSKREKLSNQIENQVIPKIVEGLRSGVADNLKKSQAEMSEKVEEDLQTKLDTINDSIKQLKQERTDKQLNIQQKQAKLDHGIKVIEKSLQNIEAAMGE</sequence>
<dbReference type="GO" id="GO:0005525">
    <property type="term" value="F:GTP binding"/>
    <property type="evidence" value="ECO:0007669"/>
    <property type="project" value="UniProtKB-KW"/>
</dbReference>
<keyword evidence="2" id="KW-0547">Nucleotide-binding</keyword>
<evidence type="ECO:0000313" key="8">
    <source>
        <dbReference type="EMBL" id="MDC2827739.1"/>
    </source>
</evidence>
<dbReference type="Pfam" id="PF00350">
    <property type="entry name" value="Dynamin_N"/>
    <property type="match status" value="1"/>
</dbReference>
<dbReference type="RefSeq" id="WP_056968544.1">
    <property type="nucleotide sequence ID" value="NZ_CBCRVQ010000014.1"/>
</dbReference>
<dbReference type="InterPro" id="IPR027417">
    <property type="entry name" value="P-loop_NTPase"/>
</dbReference>
<dbReference type="InterPro" id="IPR027094">
    <property type="entry name" value="Mitofusin_fam"/>
</dbReference>
<keyword evidence="3" id="KW-0378">Hydrolase</keyword>
<evidence type="ECO:0000256" key="4">
    <source>
        <dbReference type="ARBA" id="ARBA00023134"/>
    </source>
</evidence>
<dbReference type="EMBL" id="CP062966">
    <property type="protein sequence ID" value="QOL69692.1"/>
    <property type="molecule type" value="Genomic_DNA"/>
</dbReference>
<accession>A0A7L9VTP9</accession>
<evidence type="ECO:0000259" key="7">
    <source>
        <dbReference type="Pfam" id="PF00350"/>
    </source>
</evidence>
<keyword evidence="4" id="KW-0342">GTP-binding</keyword>
<organism evidence="9 10">
    <name type="scientific">Limosilactobacillus mucosae</name>
    <name type="common">Lactobacillus mucosae</name>
    <dbReference type="NCBI Taxonomy" id="97478"/>
    <lineage>
        <taxon>Bacteria</taxon>
        <taxon>Bacillati</taxon>
        <taxon>Bacillota</taxon>
        <taxon>Bacilli</taxon>
        <taxon>Lactobacillales</taxon>
        <taxon>Lactobacillaceae</taxon>
        <taxon>Limosilactobacillus</taxon>
    </lineage>
</organism>
<reference evidence="9 10" key="1">
    <citation type="submission" date="2020-10" db="EMBL/GenBank/DDBJ databases">
        <title>Genome sequencing of Lactobacillus mucosae KCTC 21011.</title>
        <authorList>
            <person name="Kim J."/>
        </authorList>
    </citation>
    <scope>NUCLEOTIDE SEQUENCE [LARGE SCALE GENOMIC DNA]</scope>
    <source>
        <strain evidence="9 10">LM011</strain>
    </source>
</reference>
<keyword evidence="5" id="KW-0472">Membrane</keyword>
<dbReference type="SUPFAM" id="SSF52540">
    <property type="entry name" value="P-loop containing nucleoside triphosphate hydrolases"/>
    <property type="match status" value="1"/>
</dbReference>
<keyword evidence="6" id="KW-0175">Coiled coil</keyword>
<dbReference type="Gene3D" id="3.40.50.300">
    <property type="entry name" value="P-loop containing nucleotide triphosphate hydrolases"/>
    <property type="match status" value="1"/>
</dbReference>
<evidence type="ECO:0000256" key="3">
    <source>
        <dbReference type="ARBA" id="ARBA00022801"/>
    </source>
</evidence>
<evidence type="ECO:0000256" key="5">
    <source>
        <dbReference type="ARBA" id="ARBA00023136"/>
    </source>
</evidence>
<protein>
    <submittedName>
        <fullName evidence="9">Dynamin family protein</fullName>
    </submittedName>
</protein>
<comment type="subcellular location">
    <subcellularLocation>
        <location evidence="1">Membrane</location>
    </subcellularLocation>
</comment>
<dbReference type="PANTHER" id="PTHR10465:SF0">
    <property type="entry name" value="SARCALUMENIN"/>
    <property type="match status" value="1"/>
</dbReference>
<reference evidence="8" key="2">
    <citation type="submission" date="2023-01" db="EMBL/GenBank/DDBJ databases">
        <title>Genome analysis of 13 Lactobacillus isolated from gut of wild boar.</title>
        <authorList>
            <person name="Papp P."/>
            <person name="Libisch B."/>
            <person name="Nagy T."/>
            <person name="Olasz F."/>
        </authorList>
    </citation>
    <scope>NUCLEOTIDE SEQUENCE</scope>
    <source>
        <strain evidence="8">F108</strain>
    </source>
</reference>
<dbReference type="Proteomes" id="UP001218021">
    <property type="component" value="Unassembled WGS sequence"/>
</dbReference>
<evidence type="ECO:0000256" key="1">
    <source>
        <dbReference type="ARBA" id="ARBA00004370"/>
    </source>
</evidence>
<gene>
    <name evidence="9" type="ORF">LM011_00440</name>
    <name evidence="8" type="ORF">PO158_05515</name>
</gene>
<dbReference type="GO" id="GO:0016020">
    <property type="term" value="C:membrane"/>
    <property type="evidence" value="ECO:0007669"/>
    <property type="project" value="UniProtKB-SubCell"/>
</dbReference>
<feature type="domain" description="Dynamin N-terminal" evidence="7">
    <location>
        <begin position="46"/>
        <end position="199"/>
    </location>
</feature>
<dbReference type="EMBL" id="JAQOND010000025">
    <property type="protein sequence ID" value="MDC2827739.1"/>
    <property type="molecule type" value="Genomic_DNA"/>
</dbReference>
<evidence type="ECO:0000313" key="9">
    <source>
        <dbReference type="EMBL" id="QOL69692.1"/>
    </source>
</evidence>
<dbReference type="AlphaFoldDB" id="A0A7L9VTP9"/>
<evidence type="ECO:0000256" key="2">
    <source>
        <dbReference type="ARBA" id="ARBA00022741"/>
    </source>
</evidence>
<evidence type="ECO:0000313" key="10">
    <source>
        <dbReference type="Proteomes" id="UP000593929"/>
    </source>
</evidence>